<dbReference type="VEuPathDB" id="VectorBase:AMEC021367"/>
<sequence>MAKRRRSSVDWSRTVRPHDRYREGEKRRDRHDRRYPDPEDYRAGSRNGTERDRARDSRDRDDRKEKDRKYMGGGVAAGAAVASSASGYGMVAGAAAAGAYGPASGYYDPYSYYAQHQQYYEQLRRTNPQAYAEWYRTYYAQMQASQLQRDRLTTDGRESVHSGRSSANDKERFNRTTPFMHPPGVYTNPEEYHRHYNNQSLPSAIAMAGPSSLLDQTYLTDVSGHQPTSLPPMYHQAYQQGPQSLLHQQQQQRANTSLAMDRTYHSEAGGYFQPRCFSTLSFHLSFLLLTSLCSFSFPFCRDILYVRPLVAPFPGIMHFLLHSLYTQHA</sequence>
<accession>A0A182UJ70</accession>
<dbReference type="Proteomes" id="UP000075902">
    <property type="component" value="Unassembled WGS sequence"/>
</dbReference>
<dbReference type="AlphaFoldDB" id="A0A182UJ70"/>
<protein>
    <submittedName>
        <fullName evidence="2">Uncharacterized protein</fullName>
    </submittedName>
</protein>
<evidence type="ECO:0000313" key="2">
    <source>
        <dbReference type="EnsemblMetazoa" id="AMEC021367-PA"/>
    </source>
</evidence>
<feature type="compositionally biased region" description="Basic and acidic residues" evidence="1">
    <location>
        <begin position="16"/>
        <end position="69"/>
    </location>
</feature>
<dbReference type="STRING" id="34690.A0A182UJ70"/>
<evidence type="ECO:0000313" key="3">
    <source>
        <dbReference type="Proteomes" id="UP000075902"/>
    </source>
</evidence>
<evidence type="ECO:0000256" key="1">
    <source>
        <dbReference type="SAM" id="MobiDB-lite"/>
    </source>
</evidence>
<proteinExistence type="predicted"/>
<keyword evidence="3" id="KW-1185">Reference proteome</keyword>
<name>A0A182UJ70_9DIPT</name>
<reference evidence="3" key="1">
    <citation type="submission" date="2014-01" db="EMBL/GenBank/DDBJ databases">
        <title>The Genome Sequence of Anopheles melas CM1001059_A (V2).</title>
        <authorList>
            <consortium name="The Broad Institute Genomics Platform"/>
            <person name="Neafsey D.E."/>
            <person name="Besansky N."/>
            <person name="Howell P."/>
            <person name="Walton C."/>
            <person name="Young S.K."/>
            <person name="Zeng Q."/>
            <person name="Gargeya S."/>
            <person name="Fitzgerald M."/>
            <person name="Haas B."/>
            <person name="Abouelleil A."/>
            <person name="Allen A.W."/>
            <person name="Alvarado L."/>
            <person name="Arachchi H.M."/>
            <person name="Berlin A.M."/>
            <person name="Chapman S.B."/>
            <person name="Gainer-Dewar J."/>
            <person name="Goldberg J."/>
            <person name="Griggs A."/>
            <person name="Gujja S."/>
            <person name="Hansen M."/>
            <person name="Howarth C."/>
            <person name="Imamovic A."/>
            <person name="Ireland A."/>
            <person name="Larimer J."/>
            <person name="McCowan C."/>
            <person name="Murphy C."/>
            <person name="Pearson M."/>
            <person name="Poon T.W."/>
            <person name="Priest M."/>
            <person name="Roberts A."/>
            <person name="Saif S."/>
            <person name="Shea T."/>
            <person name="Sisk P."/>
            <person name="Sykes S."/>
            <person name="Wortman J."/>
            <person name="Nusbaum C."/>
            <person name="Birren B."/>
        </authorList>
    </citation>
    <scope>NUCLEOTIDE SEQUENCE [LARGE SCALE GENOMIC DNA]</scope>
    <source>
        <strain evidence="3">CM1001059</strain>
    </source>
</reference>
<feature type="region of interest" description="Disordered" evidence="1">
    <location>
        <begin position="156"/>
        <end position="182"/>
    </location>
</feature>
<reference evidence="2" key="2">
    <citation type="submission" date="2020-05" db="UniProtKB">
        <authorList>
            <consortium name="EnsemblMetazoa"/>
        </authorList>
    </citation>
    <scope>IDENTIFICATION</scope>
    <source>
        <strain evidence="2">CM1001059</strain>
    </source>
</reference>
<feature type="region of interest" description="Disordered" evidence="1">
    <location>
        <begin position="1"/>
        <end position="69"/>
    </location>
</feature>
<feature type="compositionally biased region" description="Basic and acidic residues" evidence="1">
    <location>
        <begin position="156"/>
        <end position="174"/>
    </location>
</feature>
<organism evidence="2 3">
    <name type="scientific">Anopheles melas</name>
    <dbReference type="NCBI Taxonomy" id="34690"/>
    <lineage>
        <taxon>Eukaryota</taxon>
        <taxon>Metazoa</taxon>
        <taxon>Ecdysozoa</taxon>
        <taxon>Arthropoda</taxon>
        <taxon>Hexapoda</taxon>
        <taxon>Insecta</taxon>
        <taxon>Pterygota</taxon>
        <taxon>Neoptera</taxon>
        <taxon>Endopterygota</taxon>
        <taxon>Diptera</taxon>
        <taxon>Nematocera</taxon>
        <taxon>Culicoidea</taxon>
        <taxon>Culicidae</taxon>
        <taxon>Anophelinae</taxon>
        <taxon>Anopheles</taxon>
    </lineage>
</organism>
<dbReference type="EnsemblMetazoa" id="AMEC021367-RA">
    <property type="protein sequence ID" value="AMEC021367-PA"/>
    <property type="gene ID" value="AMEC021367"/>
</dbReference>